<sequence length="959" mass="107588">MRCLLASAGGLLLREAGMLLRRRSCSGPLLLLGVAVCLFYQTLMLARNRLRSGQQQPAADIRRKPSDEVLMEETRRFISALETSQRHTQIQVRSQLPPRRQRAVVLTGRHLVSDTEVQLYQRVLQHMDYEVQLSRYAETSSFLRTNHGVSGWSLLLCLSSSERSCLRRISFSHLQHHQTVNLLPGVMEAFSDAGGGLCHFYTRSHLTGPELPMRPYSCGSTNQKLWDLQDSAGSDSHSPVGALPPALVAMVNVYVLVTSANPLTSFLHDISVVTTNQEQRGRATKLRNFLLQQLGPVTSHEALGQVKKVVGEVLQAAVSTNQKQQTLHRCVLCYQLLTFTLLFSGSVTPVIVQVETDLTFSSLSDHTFDGQITKDLILEDTLRFLLPTHLSSDTHLSSETHTGGRQYGGCRRTKGVCLSEDEFLLLSQFQQRMKTPSAFQLLYPSISSSSSSSSSSSGPLSVSDLLIRISRYYELQRNHSCSTEDELTNQESALSDPQEGAEGPCVDPHLRQIYTDPPLTLTPPFSPRVKEYRAEVTFDTVTVRIRPEPISSACRVHLDEHRGPRMANYPVGLGNSRISILVTDDAEPEPVVMTIYTVHVYRESRPSLPMFGDHVMCSFVQDCGLLVQPGRPCGLQPFIESQSSLQTCSSGHVPGRWVVPCLSCSDNRTCDWREVAWQPDGCYHPIVDRPLLQDCMTDRKVLFIGDSTNRGMMYFLMERVNSSLEDWGKAHDTLVYRNLNGGRTLVGYSYYPQFWLEKSQRPTFRQALLQLLHRSRPLVNSNLTVLVVGGVQWLNTDHLRTVREVLDRESLSDIAVVVKSLGMGFHLPVDGIRSLSLKEIQELYRENRNIITTAKHYGYEVIDTFGITMGRYKEFLQGRCACHFHEVEKFWTSKFSDDMTSTTNGTGSTRTVPGLSSQSTVPDTDQGAWPKALSYHVRGPVNQVYSEILLSRLCPKTRN</sequence>
<dbReference type="GeneTree" id="ENSGT00390000015216"/>
<reference evidence="4" key="2">
    <citation type="submission" date="2025-09" db="UniProtKB">
        <authorList>
            <consortium name="Ensembl"/>
        </authorList>
    </citation>
    <scope>IDENTIFICATION</scope>
</reference>
<dbReference type="GeneID" id="127374482"/>
<feature type="compositionally biased region" description="Polar residues" evidence="1">
    <location>
        <begin position="914"/>
        <end position="923"/>
    </location>
</feature>
<feature type="region of interest" description="Disordered" evidence="1">
    <location>
        <begin position="480"/>
        <end position="504"/>
    </location>
</feature>
<dbReference type="PANTHER" id="PTHR14776:SF1">
    <property type="entry name" value="CADHERIN-LIKE AND PC-ESTERASE DOMAIN-CONTAINING PROTEIN 1"/>
    <property type="match status" value="1"/>
</dbReference>
<feature type="region of interest" description="Disordered" evidence="1">
    <location>
        <begin position="899"/>
        <end position="925"/>
    </location>
</feature>
<name>A0A8P4GL38_DICLA</name>
<feature type="compositionally biased region" description="Low complexity" evidence="1">
    <location>
        <begin position="900"/>
        <end position="911"/>
    </location>
</feature>
<keyword evidence="2" id="KW-0812">Transmembrane</keyword>
<dbReference type="PANTHER" id="PTHR14776">
    <property type="entry name" value="CADHERIN-LIKE AND PC-ESTERASE DOMAIN-CONTAINING PROTEIN 1"/>
    <property type="match status" value="1"/>
</dbReference>
<evidence type="ECO:0000313" key="4">
    <source>
        <dbReference type="Ensembl" id="ENSDLAP00005078018.1"/>
    </source>
</evidence>
<dbReference type="RefSeq" id="XP_051275804.1">
    <property type="nucleotide sequence ID" value="XM_051419844.1"/>
</dbReference>
<evidence type="ECO:0000256" key="2">
    <source>
        <dbReference type="SAM" id="Phobius"/>
    </source>
</evidence>
<dbReference type="Pfam" id="PF12733">
    <property type="entry name" value="Cadherin-like"/>
    <property type="match status" value="1"/>
</dbReference>
<dbReference type="AlphaFoldDB" id="A0A8P4GL38"/>
<reference evidence="4" key="1">
    <citation type="submission" date="2025-08" db="UniProtKB">
        <authorList>
            <consortium name="Ensembl"/>
        </authorList>
    </citation>
    <scope>IDENTIFICATION</scope>
</reference>
<proteinExistence type="predicted"/>
<feature type="domain" description="Cadherin-like beta-sandwich-like" evidence="3">
    <location>
        <begin position="519"/>
        <end position="603"/>
    </location>
</feature>
<dbReference type="Proteomes" id="UP000694389">
    <property type="component" value="Unassembled WGS sequence"/>
</dbReference>
<protein>
    <submittedName>
        <fullName evidence="4">Cadherin-like and PC-esterase domain containing 1</fullName>
    </submittedName>
</protein>
<dbReference type="OrthoDB" id="1932925at2759"/>
<evidence type="ECO:0000256" key="1">
    <source>
        <dbReference type="SAM" id="MobiDB-lite"/>
    </source>
</evidence>
<dbReference type="OMA" id="HRYTVVI"/>
<dbReference type="InterPro" id="IPR025883">
    <property type="entry name" value="Cadherin-like_domain"/>
</dbReference>
<evidence type="ECO:0000259" key="3">
    <source>
        <dbReference type="Pfam" id="PF12733"/>
    </source>
</evidence>
<keyword evidence="5" id="KW-1185">Reference proteome</keyword>
<keyword evidence="2" id="KW-1133">Transmembrane helix</keyword>
<evidence type="ECO:0000313" key="5">
    <source>
        <dbReference type="Proteomes" id="UP000694389"/>
    </source>
</evidence>
<keyword evidence="2" id="KW-0472">Membrane</keyword>
<gene>
    <name evidence="4" type="primary">cped1</name>
</gene>
<dbReference type="Ensembl" id="ENSDLAT00005079346.1">
    <property type="protein sequence ID" value="ENSDLAP00005078018.1"/>
    <property type="gene ID" value="ENSDLAG00005032049.1"/>
</dbReference>
<dbReference type="CTD" id="79974"/>
<organism evidence="4 5">
    <name type="scientific">Dicentrarchus labrax</name>
    <name type="common">European seabass</name>
    <name type="synonym">Morone labrax</name>
    <dbReference type="NCBI Taxonomy" id="13489"/>
    <lineage>
        <taxon>Eukaryota</taxon>
        <taxon>Metazoa</taxon>
        <taxon>Chordata</taxon>
        <taxon>Craniata</taxon>
        <taxon>Vertebrata</taxon>
        <taxon>Euteleostomi</taxon>
        <taxon>Actinopterygii</taxon>
        <taxon>Neopterygii</taxon>
        <taxon>Teleostei</taxon>
        <taxon>Neoteleostei</taxon>
        <taxon>Acanthomorphata</taxon>
        <taxon>Eupercaria</taxon>
        <taxon>Moronidae</taxon>
        <taxon>Dicentrarchus</taxon>
    </lineage>
</organism>
<feature type="transmembrane region" description="Helical" evidence="2">
    <location>
        <begin position="26"/>
        <end position="46"/>
    </location>
</feature>
<accession>A0A8P4GL38</accession>